<evidence type="ECO:0000313" key="2">
    <source>
        <dbReference type="Proteomes" id="UP001060085"/>
    </source>
</evidence>
<reference evidence="2" key="1">
    <citation type="journal article" date="2023" name="Nat. Plants">
        <title>Single-cell RNA sequencing provides a high-resolution roadmap for understanding the multicellular compartmentation of specialized metabolism.</title>
        <authorList>
            <person name="Sun S."/>
            <person name="Shen X."/>
            <person name="Li Y."/>
            <person name="Li Y."/>
            <person name="Wang S."/>
            <person name="Li R."/>
            <person name="Zhang H."/>
            <person name="Shen G."/>
            <person name="Guo B."/>
            <person name="Wei J."/>
            <person name="Xu J."/>
            <person name="St-Pierre B."/>
            <person name="Chen S."/>
            <person name="Sun C."/>
        </authorList>
    </citation>
    <scope>NUCLEOTIDE SEQUENCE [LARGE SCALE GENOMIC DNA]</scope>
</reference>
<name>A0ACB9ZMF0_CATRO</name>
<comment type="caution">
    <text evidence="1">The sequence shown here is derived from an EMBL/GenBank/DDBJ whole genome shotgun (WGS) entry which is preliminary data.</text>
</comment>
<protein>
    <submittedName>
        <fullName evidence="1">Uncharacterized protein</fullName>
    </submittedName>
</protein>
<sequence>MHFIGGKRLSLKELEMEVSKSVENYRQEMELYTLKLSLEEDKDASIARFLSGLKRDIANQLELYSYTTYEDMCHLETKIETQKKRSGFSKTTLPSSRNMVSKAQASTFKCLPKKQEAPNVAFKDNSKPKVEEKDRLITNPIRCIKCNGLGHIANNYPTKRTLIFREDWHG</sequence>
<keyword evidence="2" id="KW-1185">Reference proteome</keyword>
<evidence type="ECO:0000313" key="1">
    <source>
        <dbReference type="EMBL" id="KAI5648874.1"/>
    </source>
</evidence>
<gene>
    <name evidence="1" type="ORF">M9H77_34879</name>
</gene>
<accession>A0ACB9ZMF0</accession>
<dbReference type="Proteomes" id="UP001060085">
    <property type="component" value="Linkage Group LG08"/>
</dbReference>
<proteinExistence type="predicted"/>
<dbReference type="EMBL" id="CM044708">
    <property type="protein sequence ID" value="KAI5648874.1"/>
    <property type="molecule type" value="Genomic_DNA"/>
</dbReference>
<organism evidence="1 2">
    <name type="scientific">Catharanthus roseus</name>
    <name type="common">Madagascar periwinkle</name>
    <name type="synonym">Vinca rosea</name>
    <dbReference type="NCBI Taxonomy" id="4058"/>
    <lineage>
        <taxon>Eukaryota</taxon>
        <taxon>Viridiplantae</taxon>
        <taxon>Streptophyta</taxon>
        <taxon>Embryophyta</taxon>
        <taxon>Tracheophyta</taxon>
        <taxon>Spermatophyta</taxon>
        <taxon>Magnoliopsida</taxon>
        <taxon>eudicotyledons</taxon>
        <taxon>Gunneridae</taxon>
        <taxon>Pentapetalae</taxon>
        <taxon>asterids</taxon>
        <taxon>lamiids</taxon>
        <taxon>Gentianales</taxon>
        <taxon>Apocynaceae</taxon>
        <taxon>Rauvolfioideae</taxon>
        <taxon>Vinceae</taxon>
        <taxon>Catharanthinae</taxon>
        <taxon>Catharanthus</taxon>
    </lineage>
</organism>